<dbReference type="CDD" id="cd03405">
    <property type="entry name" value="SPFH_HflC"/>
    <property type="match status" value="1"/>
</dbReference>
<evidence type="ECO:0000256" key="1">
    <source>
        <dbReference type="ARBA" id="ARBA00004167"/>
    </source>
</evidence>
<dbReference type="InterPro" id="IPR001107">
    <property type="entry name" value="Band_7"/>
</dbReference>
<keyword evidence="3" id="KW-0812">Transmembrane</keyword>
<keyword evidence="8" id="KW-0378">Hydrolase</keyword>
<keyword evidence="4" id="KW-1133">Transmembrane helix</keyword>
<dbReference type="RefSeq" id="WP_249701652.1">
    <property type="nucleotide sequence ID" value="NZ_JAMFLX010000039.1"/>
</dbReference>
<dbReference type="GO" id="GO:0006508">
    <property type="term" value="P:proteolysis"/>
    <property type="evidence" value="ECO:0007669"/>
    <property type="project" value="UniProtKB-KW"/>
</dbReference>
<dbReference type="EMBL" id="JAMFLX010000039">
    <property type="protein sequence ID" value="MCL6271980.1"/>
    <property type="molecule type" value="Genomic_DNA"/>
</dbReference>
<evidence type="ECO:0000256" key="4">
    <source>
        <dbReference type="ARBA" id="ARBA00022989"/>
    </source>
</evidence>
<sequence length="290" mass="32884">MSSKAMSVVIALGLIILLAANSLFIVSERERGVQLRFGQIVKADLKPGLHVKIPFVDRVRIFDGRLQALDVPQARFLTQEQKAVVVDAYIKWQIMDVQKFYKATNGDLFRVNQLLSQRADSRLRNQFGSLTLNEVVSGRRDEMLQEITTSLNSVAYDELGVAVRDVRVKKIDLPSDVSGSVFDRMSSEREKEAQEYRSKGKEMGKAIRASADRERRVILAEAYRKAETLRGDGDAEAAAIYAKAYQQDAEFYSFYRSLRAYRESFNSPSDVLLLEPDSDFFKYLNKVSGK</sequence>
<keyword evidence="5" id="KW-0472">Membrane</keyword>
<comment type="caution">
    <text evidence="8">The sequence shown here is derived from an EMBL/GenBank/DDBJ whole genome shotgun (WGS) entry which is preliminary data.</text>
</comment>
<comment type="function">
    <text evidence="6">HflC and HflK could regulate a protease.</text>
</comment>
<protein>
    <recommendedName>
        <fullName evidence="6">Protein HflC</fullName>
    </recommendedName>
</protein>
<organism evidence="8 9">
    <name type="scientific">Parendozoicomonas callyspongiae</name>
    <dbReference type="NCBI Taxonomy" id="2942213"/>
    <lineage>
        <taxon>Bacteria</taxon>
        <taxon>Pseudomonadati</taxon>
        <taxon>Pseudomonadota</taxon>
        <taxon>Gammaproteobacteria</taxon>
        <taxon>Oceanospirillales</taxon>
        <taxon>Endozoicomonadaceae</taxon>
        <taxon>Parendozoicomonas</taxon>
    </lineage>
</organism>
<proteinExistence type="inferred from homology"/>
<dbReference type="Pfam" id="PF01145">
    <property type="entry name" value="Band_7"/>
    <property type="match status" value="1"/>
</dbReference>
<accession>A0ABT0PKS9</accession>
<dbReference type="SMART" id="SM00244">
    <property type="entry name" value="PHB"/>
    <property type="match status" value="1"/>
</dbReference>
<gene>
    <name evidence="8" type="primary">hflC</name>
    <name evidence="8" type="ORF">M3P05_18835</name>
</gene>
<evidence type="ECO:0000313" key="9">
    <source>
        <dbReference type="Proteomes" id="UP001203338"/>
    </source>
</evidence>
<dbReference type="PANTHER" id="PTHR42911">
    <property type="entry name" value="MODULATOR OF FTSH PROTEASE HFLC"/>
    <property type="match status" value="1"/>
</dbReference>
<keyword evidence="9" id="KW-1185">Reference proteome</keyword>
<reference evidence="8 9" key="1">
    <citation type="submission" date="2022-05" db="EMBL/GenBank/DDBJ databases">
        <authorList>
            <person name="Park J.-S."/>
        </authorList>
    </citation>
    <scope>NUCLEOTIDE SEQUENCE [LARGE SCALE GENOMIC DNA]</scope>
    <source>
        <strain evidence="8 9">2012CJ34-2</strain>
    </source>
</reference>
<dbReference type="PIRSF" id="PIRSF005651">
    <property type="entry name" value="HflC"/>
    <property type="match status" value="1"/>
</dbReference>
<dbReference type="GO" id="GO:0008233">
    <property type="term" value="F:peptidase activity"/>
    <property type="evidence" value="ECO:0007669"/>
    <property type="project" value="UniProtKB-KW"/>
</dbReference>
<feature type="domain" description="Band 7" evidence="7">
    <location>
        <begin position="21"/>
        <end position="185"/>
    </location>
</feature>
<dbReference type="PANTHER" id="PTHR42911:SF1">
    <property type="entry name" value="MODULATOR OF FTSH PROTEASE HFLC"/>
    <property type="match status" value="1"/>
</dbReference>
<dbReference type="InterPro" id="IPR010200">
    <property type="entry name" value="HflC"/>
</dbReference>
<dbReference type="Proteomes" id="UP001203338">
    <property type="component" value="Unassembled WGS sequence"/>
</dbReference>
<dbReference type="InterPro" id="IPR036013">
    <property type="entry name" value="Band_7/SPFH_dom_sf"/>
</dbReference>
<name>A0ABT0PKS9_9GAMM</name>
<evidence type="ECO:0000256" key="6">
    <source>
        <dbReference type="PIRNR" id="PIRNR005651"/>
    </source>
</evidence>
<dbReference type="Gene3D" id="3.30.479.30">
    <property type="entry name" value="Band 7 domain"/>
    <property type="match status" value="1"/>
</dbReference>
<dbReference type="SUPFAM" id="SSF117892">
    <property type="entry name" value="Band 7/SPFH domain"/>
    <property type="match status" value="1"/>
</dbReference>
<keyword evidence="8" id="KW-0645">Protease</keyword>
<comment type="subcellular location">
    <subcellularLocation>
        <location evidence="1">Membrane</location>
        <topology evidence="1">Single-pass membrane protein</topology>
    </subcellularLocation>
</comment>
<evidence type="ECO:0000256" key="3">
    <source>
        <dbReference type="ARBA" id="ARBA00022692"/>
    </source>
</evidence>
<dbReference type="NCBIfam" id="TIGR01932">
    <property type="entry name" value="hflC"/>
    <property type="match status" value="1"/>
</dbReference>
<comment type="similarity">
    <text evidence="2 6">Belongs to the band 7/mec-2 family. HflC subfamily.</text>
</comment>
<dbReference type="PRINTS" id="PR00721">
    <property type="entry name" value="STOMATIN"/>
</dbReference>
<evidence type="ECO:0000256" key="2">
    <source>
        <dbReference type="ARBA" id="ARBA00007862"/>
    </source>
</evidence>
<dbReference type="InterPro" id="IPR001972">
    <property type="entry name" value="Stomatin_HflK_fam"/>
</dbReference>
<evidence type="ECO:0000256" key="5">
    <source>
        <dbReference type="ARBA" id="ARBA00023136"/>
    </source>
</evidence>
<evidence type="ECO:0000313" key="8">
    <source>
        <dbReference type="EMBL" id="MCL6271980.1"/>
    </source>
</evidence>
<evidence type="ECO:0000259" key="7">
    <source>
        <dbReference type="SMART" id="SM00244"/>
    </source>
</evidence>